<accession>A0A917J6A2</accession>
<keyword evidence="16" id="KW-1185">Reference proteome</keyword>
<comment type="function">
    <text evidence="1 13">Essential for recycling GMP and indirectly, cGMP.</text>
</comment>
<keyword evidence="6 13" id="KW-0963">Cytoplasm</keyword>
<keyword evidence="10 13" id="KW-0067">ATP-binding</keyword>
<dbReference type="AlphaFoldDB" id="A0A917J6A2"/>
<dbReference type="SMART" id="SM00072">
    <property type="entry name" value="GuKc"/>
    <property type="match status" value="1"/>
</dbReference>
<comment type="subcellular location">
    <subcellularLocation>
        <location evidence="2 13">Cytoplasm</location>
    </subcellularLocation>
</comment>
<dbReference type="EMBL" id="BMIB01000006">
    <property type="protein sequence ID" value="GGH81375.1"/>
    <property type="molecule type" value="Genomic_DNA"/>
</dbReference>
<evidence type="ECO:0000256" key="8">
    <source>
        <dbReference type="ARBA" id="ARBA00022741"/>
    </source>
</evidence>
<dbReference type="InterPro" id="IPR017665">
    <property type="entry name" value="Guanylate_kinase"/>
</dbReference>
<keyword evidence="7 13" id="KW-0808">Transferase</keyword>
<dbReference type="NCBIfam" id="TIGR03263">
    <property type="entry name" value="guanyl_kin"/>
    <property type="match status" value="1"/>
</dbReference>
<reference evidence="15" key="1">
    <citation type="journal article" date="2014" name="Int. J. Syst. Evol. Microbiol.">
        <title>Complete genome sequence of Corynebacterium casei LMG S-19264T (=DSM 44701T), isolated from a smear-ripened cheese.</title>
        <authorList>
            <consortium name="US DOE Joint Genome Institute (JGI-PGF)"/>
            <person name="Walter F."/>
            <person name="Albersmeier A."/>
            <person name="Kalinowski J."/>
            <person name="Ruckert C."/>
        </authorList>
    </citation>
    <scope>NUCLEOTIDE SEQUENCE</scope>
    <source>
        <strain evidence="15">CGMCC 1.15290</strain>
    </source>
</reference>
<dbReference type="Pfam" id="PF00625">
    <property type="entry name" value="Guanylate_kin"/>
    <property type="match status" value="1"/>
</dbReference>
<dbReference type="EC" id="2.7.4.8" evidence="4 13"/>
<keyword evidence="8 13" id="KW-0547">Nucleotide-binding</keyword>
<dbReference type="CDD" id="cd00071">
    <property type="entry name" value="GMPK"/>
    <property type="match status" value="1"/>
</dbReference>
<dbReference type="GO" id="GO:0005829">
    <property type="term" value="C:cytosol"/>
    <property type="evidence" value="ECO:0007669"/>
    <property type="project" value="TreeGrafter"/>
</dbReference>
<evidence type="ECO:0000256" key="13">
    <source>
        <dbReference type="HAMAP-Rule" id="MF_00328"/>
    </source>
</evidence>
<evidence type="ECO:0000313" key="16">
    <source>
        <dbReference type="Proteomes" id="UP000627292"/>
    </source>
</evidence>
<evidence type="ECO:0000256" key="6">
    <source>
        <dbReference type="ARBA" id="ARBA00022490"/>
    </source>
</evidence>
<dbReference type="FunFam" id="3.30.63.10:FF:000005">
    <property type="entry name" value="Guanylate kinase"/>
    <property type="match status" value="1"/>
</dbReference>
<evidence type="ECO:0000256" key="4">
    <source>
        <dbReference type="ARBA" id="ARBA00012961"/>
    </source>
</evidence>
<evidence type="ECO:0000256" key="11">
    <source>
        <dbReference type="ARBA" id="ARBA00030128"/>
    </source>
</evidence>
<dbReference type="HAMAP" id="MF_00328">
    <property type="entry name" value="Guanylate_kinase"/>
    <property type="match status" value="1"/>
</dbReference>
<keyword evidence="9 13" id="KW-0418">Kinase</keyword>
<evidence type="ECO:0000256" key="10">
    <source>
        <dbReference type="ARBA" id="ARBA00022840"/>
    </source>
</evidence>
<comment type="catalytic activity">
    <reaction evidence="12 13">
        <text>GMP + ATP = GDP + ADP</text>
        <dbReference type="Rhea" id="RHEA:20780"/>
        <dbReference type="ChEBI" id="CHEBI:30616"/>
        <dbReference type="ChEBI" id="CHEBI:58115"/>
        <dbReference type="ChEBI" id="CHEBI:58189"/>
        <dbReference type="ChEBI" id="CHEBI:456216"/>
        <dbReference type="EC" id="2.7.4.8"/>
    </reaction>
</comment>
<feature type="binding site" evidence="13">
    <location>
        <begin position="17"/>
        <end position="24"/>
    </location>
    <ligand>
        <name>ATP</name>
        <dbReference type="ChEBI" id="CHEBI:30616"/>
    </ligand>
</feature>
<evidence type="ECO:0000256" key="9">
    <source>
        <dbReference type="ARBA" id="ARBA00022777"/>
    </source>
</evidence>
<evidence type="ECO:0000256" key="7">
    <source>
        <dbReference type="ARBA" id="ARBA00022679"/>
    </source>
</evidence>
<dbReference type="GO" id="GO:0005524">
    <property type="term" value="F:ATP binding"/>
    <property type="evidence" value="ECO:0007669"/>
    <property type="project" value="UniProtKB-UniRule"/>
</dbReference>
<dbReference type="PROSITE" id="PS50052">
    <property type="entry name" value="GUANYLATE_KINASE_2"/>
    <property type="match status" value="1"/>
</dbReference>
<sequence>MRRMSTIAHGKLIIITAPSGAGKTSITRYLLQKYPKLSFSVSAATRLPRGAEKNGVDYYFMSVEQFQQHIQEEDFIEWEMVYEGKYYGTLKSELERIWQLGKVPMLDIDVKGAIHVQQQFPGNSLSLFIEPPSVDELRKRLESRGTETEESLQTRVNKASYEISFKHSFDQVILNDELEKACRETEAVILEFLGDGLKA</sequence>
<proteinExistence type="inferred from homology"/>
<protein>
    <recommendedName>
        <fullName evidence="5 13">Guanylate kinase</fullName>
        <ecNumber evidence="4 13">2.7.4.8</ecNumber>
    </recommendedName>
    <alternativeName>
        <fullName evidence="11 13">GMP kinase</fullName>
    </alternativeName>
</protein>
<dbReference type="Gene3D" id="3.40.50.300">
    <property type="entry name" value="P-loop containing nucleotide triphosphate hydrolases"/>
    <property type="match status" value="1"/>
</dbReference>
<evidence type="ECO:0000256" key="2">
    <source>
        <dbReference type="ARBA" id="ARBA00004496"/>
    </source>
</evidence>
<evidence type="ECO:0000256" key="3">
    <source>
        <dbReference type="ARBA" id="ARBA00005790"/>
    </source>
</evidence>
<dbReference type="PANTHER" id="PTHR23117">
    <property type="entry name" value="GUANYLATE KINASE-RELATED"/>
    <property type="match status" value="1"/>
</dbReference>
<evidence type="ECO:0000256" key="1">
    <source>
        <dbReference type="ARBA" id="ARBA00003531"/>
    </source>
</evidence>
<organism evidence="15 16">
    <name type="scientific">Filimonas zeae</name>
    <dbReference type="NCBI Taxonomy" id="1737353"/>
    <lineage>
        <taxon>Bacteria</taxon>
        <taxon>Pseudomonadati</taxon>
        <taxon>Bacteroidota</taxon>
        <taxon>Chitinophagia</taxon>
        <taxon>Chitinophagales</taxon>
        <taxon>Chitinophagaceae</taxon>
        <taxon>Filimonas</taxon>
    </lineage>
</organism>
<evidence type="ECO:0000259" key="14">
    <source>
        <dbReference type="PROSITE" id="PS50052"/>
    </source>
</evidence>
<feature type="domain" description="Guanylate kinase-like" evidence="14">
    <location>
        <begin position="10"/>
        <end position="190"/>
    </location>
</feature>
<reference evidence="15" key="2">
    <citation type="submission" date="2020-09" db="EMBL/GenBank/DDBJ databases">
        <authorList>
            <person name="Sun Q."/>
            <person name="Zhou Y."/>
        </authorList>
    </citation>
    <scope>NUCLEOTIDE SEQUENCE</scope>
    <source>
        <strain evidence="15">CGMCC 1.15290</strain>
    </source>
</reference>
<evidence type="ECO:0000256" key="12">
    <source>
        <dbReference type="ARBA" id="ARBA00048594"/>
    </source>
</evidence>
<dbReference type="InterPro" id="IPR027417">
    <property type="entry name" value="P-loop_NTPase"/>
</dbReference>
<dbReference type="SUPFAM" id="SSF52540">
    <property type="entry name" value="P-loop containing nucleoside triphosphate hydrolases"/>
    <property type="match status" value="1"/>
</dbReference>
<comment type="caution">
    <text evidence="15">The sequence shown here is derived from an EMBL/GenBank/DDBJ whole genome shotgun (WGS) entry which is preliminary data.</text>
</comment>
<gene>
    <name evidence="13 15" type="primary">gmk</name>
    <name evidence="15" type="ORF">GCM10011379_53670</name>
</gene>
<comment type="similarity">
    <text evidence="3 13">Belongs to the guanylate kinase family.</text>
</comment>
<evidence type="ECO:0000256" key="5">
    <source>
        <dbReference type="ARBA" id="ARBA00016296"/>
    </source>
</evidence>
<evidence type="ECO:0000313" key="15">
    <source>
        <dbReference type="EMBL" id="GGH81375.1"/>
    </source>
</evidence>
<dbReference type="InterPro" id="IPR008144">
    <property type="entry name" value="Guanylate_kin-like_dom"/>
</dbReference>
<dbReference type="InterPro" id="IPR008145">
    <property type="entry name" value="GK/Ca_channel_bsu"/>
</dbReference>
<dbReference type="PANTHER" id="PTHR23117:SF13">
    <property type="entry name" value="GUANYLATE KINASE"/>
    <property type="match status" value="1"/>
</dbReference>
<dbReference type="Proteomes" id="UP000627292">
    <property type="component" value="Unassembled WGS sequence"/>
</dbReference>
<dbReference type="Gene3D" id="3.30.63.10">
    <property type="entry name" value="Guanylate Kinase phosphate binding domain"/>
    <property type="match status" value="1"/>
</dbReference>
<name>A0A917J6A2_9BACT</name>
<dbReference type="GO" id="GO:0004385">
    <property type="term" value="F:GMP kinase activity"/>
    <property type="evidence" value="ECO:0007669"/>
    <property type="project" value="UniProtKB-UniRule"/>
</dbReference>